<keyword evidence="3" id="KW-1185">Reference proteome</keyword>
<feature type="compositionally biased region" description="Basic residues" evidence="1">
    <location>
        <begin position="165"/>
        <end position="176"/>
    </location>
</feature>
<feature type="region of interest" description="Disordered" evidence="1">
    <location>
        <begin position="355"/>
        <end position="385"/>
    </location>
</feature>
<dbReference type="Proteomes" id="UP000298493">
    <property type="component" value="Unassembled WGS sequence"/>
</dbReference>
<accession>A0A4Z1P8K5</accession>
<feature type="compositionally biased region" description="Low complexity" evidence="1">
    <location>
        <begin position="272"/>
        <end position="284"/>
    </location>
</feature>
<dbReference type="EMBL" id="SNSC02000017">
    <property type="protein sequence ID" value="TID16980.1"/>
    <property type="molecule type" value="Genomic_DNA"/>
</dbReference>
<evidence type="ECO:0000256" key="1">
    <source>
        <dbReference type="SAM" id="MobiDB-lite"/>
    </source>
</evidence>
<feature type="compositionally biased region" description="Polar residues" evidence="1">
    <location>
        <begin position="100"/>
        <end position="112"/>
    </location>
</feature>
<feature type="compositionally biased region" description="Low complexity" evidence="1">
    <location>
        <begin position="192"/>
        <end position="204"/>
    </location>
</feature>
<feature type="compositionally biased region" description="Low complexity" evidence="1">
    <location>
        <begin position="124"/>
        <end position="148"/>
    </location>
</feature>
<name>A0A4Z1P8K5_9PEZI</name>
<evidence type="ECO:0000313" key="2">
    <source>
        <dbReference type="EMBL" id="TID16980.1"/>
    </source>
</evidence>
<gene>
    <name evidence="2" type="ORF">E6O75_ATG09746</name>
</gene>
<feature type="compositionally biased region" description="Basic and acidic residues" evidence="1">
    <location>
        <begin position="364"/>
        <end position="385"/>
    </location>
</feature>
<organism evidence="2 3">
    <name type="scientific">Venturia nashicola</name>
    <dbReference type="NCBI Taxonomy" id="86259"/>
    <lineage>
        <taxon>Eukaryota</taxon>
        <taxon>Fungi</taxon>
        <taxon>Dikarya</taxon>
        <taxon>Ascomycota</taxon>
        <taxon>Pezizomycotina</taxon>
        <taxon>Dothideomycetes</taxon>
        <taxon>Pleosporomycetidae</taxon>
        <taxon>Venturiales</taxon>
        <taxon>Venturiaceae</taxon>
        <taxon>Venturia</taxon>
    </lineage>
</organism>
<comment type="caution">
    <text evidence="2">The sequence shown here is derived from an EMBL/GenBank/DDBJ whole genome shotgun (WGS) entry which is preliminary data.</text>
</comment>
<sequence length="385" mass="40880">MVSFTTAEDYHIIRLKERTKGSWTAIHATFAGIFLGTQRKAGSLQVRYSRYLRPGKEFRSAALVFPPPLAPPAPPVLAPAVPAPPVPAPAGPPITRRVTRSTSIQPPAQSAQAGGKASTRRSARSASAAAPSIAAQPPAQSAQAGGRASTRRSARSATPAAAPIRRQKKVTARKTRSSAPPPAPAPTPAPVSVPVAPVSVASSASDHDDGQAPSSDFDPPSQDIKAYRKGTSSRPIFPPRYLSEISDFDPPSTEEFAARRGGHGDPITSFYPPDALTAAATAVAAEEEGEDDDEVEMDVPARRTRGAVKSGRVVRPQTKGKGKGKAKAVEKKVRAPAVKKQQELREKLAGIKWEKEKKAKGRGKAKEMVEQGGWDDDRWADLTPW</sequence>
<feature type="compositionally biased region" description="Low complexity" evidence="1">
    <location>
        <begin position="155"/>
        <end position="164"/>
    </location>
</feature>
<feature type="compositionally biased region" description="Pro residues" evidence="1">
    <location>
        <begin position="179"/>
        <end position="191"/>
    </location>
</feature>
<evidence type="ECO:0000313" key="3">
    <source>
        <dbReference type="Proteomes" id="UP000298493"/>
    </source>
</evidence>
<feature type="compositionally biased region" description="Acidic residues" evidence="1">
    <location>
        <begin position="285"/>
        <end position="297"/>
    </location>
</feature>
<reference evidence="2 3" key="1">
    <citation type="submission" date="2019-04" db="EMBL/GenBank/DDBJ databases">
        <title>High contiguity whole genome sequence and gene annotation resource for two Venturia nashicola isolates.</title>
        <authorList>
            <person name="Prokchorchik M."/>
            <person name="Won K."/>
            <person name="Lee Y."/>
            <person name="Choi E.D."/>
            <person name="Segonzac C."/>
            <person name="Sohn K.H."/>
        </authorList>
    </citation>
    <scope>NUCLEOTIDE SEQUENCE [LARGE SCALE GENOMIC DNA]</scope>
    <source>
        <strain evidence="2 3">PRI2</strain>
    </source>
</reference>
<dbReference type="AlphaFoldDB" id="A0A4Z1P8K5"/>
<feature type="region of interest" description="Disordered" evidence="1">
    <location>
        <begin position="87"/>
        <end position="341"/>
    </location>
</feature>
<proteinExistence type="predicted"/>
<protein>
    <submittedName>
        <fullName evidence="2">Uncharacterized protein</fullName>
    </submittedName>
</protein>